<dbReference type="Proteomes" id="UP001233999">
    <property type="component" value="Unassembled WGS sequence"/>
</dbReference>
<keyword evidence="2" id="KW-1185">Reference proteome</keyword>
<dbReference type="EMBL" id="JASPKZ010010569">
    <property type="protein sequence ID" value="KAJ9574263.1"/>
    <property type="molecule type" value="Genomic_DNA"/>
</dbReference>
<reference evidence="1" key="2">
    <citation type="submission" date="2023-05" db="EMBL/GenBank/DDBJ databases">
        <authorList>
            <person name="Fouks B."/>
        </authorList>
    </citation>
    <scope>NUCLEOTIDE SEQUENCE</scope>
    <source>
        <strain evidence="1">Stay&amp;Tobe</strain>
        <tissue evidence="1">Testes</tissue>
    </source>
</reference>
<feature type="non-terminal residue" evidence="1">
    <location>
        <position position="92"/>
    </location>
</feature>
<protein>
    <submittedName>
        <fullName evidence="1">Uncharacterized protein</fullName>
    </submittedName>
</protein>
<evidence type="ECO:0000313" key="2">
    <source>
        <dbReference type="Proteomes" id="UP001233999"/>
    </source>
</evidence>
<name>A0AAD7Z5E4_DIPPU</name>
<dbReference type="AlphaFoldDB" id="A0AAD7Z5E4"/>
<gene>
    <name evidence="1" type="ORF">L9F63_026091</name>
</gene>
<accession>A0AAD7Z5E4</accession>
<organism evidence="1 2">
    <name type="scientific">Diploptera punctata</name>
    <name type="common">Pacific beetle cockroach</name>
    <dbReference type="NCBI Taxonomy" id="6984"/>
    <lineage>
        <taxon>Eukaryota</taxon>
        <taxon>Metazoa</taxon>
        <taxon>Ecdysozoa</taxon>
        <taxon>Arthropoda</taxon>
        <taxon>Hexapoda</taxon>
        <taxon>Insecta</taxon>
        <taxon>Pterygota</taxon>
        <taxon>Neoptera</taxon>
        <taxon>Polyneoptera</taxon>
        <taxon>Dictyoptera</taxon>
        <taxon>Blattodea</taxon>
        <taxon>Blaberoidea</taxon>
        <taxon>Blaberidae</taxon>
        <taxon>Diplopterinae</taxon>
        <taxon>Diploptera</taxon>
    </lineage>
</organism>
<sequence>HCRPRSVKNVYPYTVAPRSLHCRPMEREECVYLHCRPTEREECVSLHCRPWSVKNVYTQLHCRPMEREECVSAATLSPHGAYTFAPRSVKNV</sequence>
<reference evidence="1" key="1">
    <citation type="journal article" date="2023" name="IScience">
        <title>Live-bearing cockroach genome reveals convergent evolutionary mechanisms linked to viviparity in insects and beyond.</title>
        <authorList>
            <person name="Fouks B."/>
            <person name="Harrison M.C."/>
            <person name="Mikhailova A.A."/>
            <person name="Marchal E."/>
            <person name="English S."/>
            <person name="Carruthers M."/>
            <person name="Jennings E.C."/>
            <person name="Chiamaka E.L."/>
            <person name="Frigard R.A."/>
            <person name="Pippel M."/>
            <person name="Attardo G.M."/>
            <person name="Benoit J.B."/>
            <person name="Bornberg-Bauer E."/>
            <person name="Tobe S.S."/>
        </authorList>
    </citation>
    <scope>NUCLEOTIDE SEQUENCE</scope>
    <source>
        <strain evidence="1">Stay&amp;Tobe</strain>
    </source>
</reference>
<comment type="caution">
    <text evidence="1">The sequence shown here is derived from an EMBL/GenBank/DDBJ whole genome shotgun (WGS) entry which is preliminary data.</text>
</comment>
<proteinExistence type="predicted"/>
<feature type="non-terminal residue" evidence="1">
    <location>
        <position position="1"/>
    </location>
</feature>
<evidence type="ECO:0000313" key="1">
    <source>
        <dbReference type="EMBL" id="KAJ9574263.1"/>
    </source>
</evidence>